<name>A0A8H6T6Q0_9AGAR</name>
<dbReference type="PANTHER" id="PTHR35870:SF1">
    <property type="entry name" value="PROTEIN, PUTATIVE (AFU_ORTHOLOGUE AFUA_5G03330)-RELATED"/>
    <property type="match status" value="1"/>
</dbReference>
<protein>
    <recommendedName>
        <fullName evidence="4">Oxidoreductase AflY</fullName>
    </recommendedName>
</protein>
<keyword evidence="3" id="KW-1185">Reference proteome</keyword>
<evidence type="ECO:0000256" key="1">
    <source>
        <dbReference type="ARBA" id="ARBA00023002"/>
    </source>
</evidence>
<accession>A0A8H6T6Q0</accession>
<proteinExistence type="predicted"/>
<dbReference type="AlphaFoldDB" id="A0A8H6T6Q0"/>
<evidence type="ECO:0008006" key="4">
    <source>
        <dbReference type="Google" id="ProtNLM"/>
    </source>
</evidence>
<dbReference type="PANTHER" id="PTHR35870">
    <property type="entry name" value="PROTEIN, PUTATIVE (AFU_ORTHOLOGUE AFUA_5G03330)-RELATED"/>
    <property type="match status" value="1"/>
</dbReference>
<dbReference type="InterPro" id="IPR025337">
    <property type="entry name" value="Questin_oxidase-like"/>
</dbReference>
<dbReference type="GeneID" id="59341323"/>
<dbReference type="OrthoDB" id="10004862at2759"/>
<dbReference type="GO" id="GO:0016491">
    <property type="term" value="F:oxidoreductase activity"/>
    <property type="evidence" value="ECO:0007669"/>
    <property type="project" value="UniProtKB-KW"/>
</dbReference>
<evidence type="ECO:0000313" key="3">
    <source>
        <dbReference type="Proteomes" id="UP000636479"/>
    </source>
</evidence>
<dbReference type="RefSeq" id="XP_037223902.1">
    <property type="nucleotide sequence ID" value="XM_037358807.1"/>
</dbReference>
<comment type="caution">
    <text evidence="2">The sequence shown here is derived from an EMBL/GenBank/DDBJ whole genome shotgun (WGS) entry which is preliminary data.</text>
</comment>
<sequence>MSTPNPSLRPGLVNHPSTPATRGALLAMLAKDAEEHHCFTNELGFHNHLPHHLVAAFDMGATHTLLKAIWDDETPTLKPIDRHGGEITAGNWAERLGEHRAYGSYYDFFKVQLAQKGASRVLAEYVLAPEANAGKKKMFGRFLAGAVHPLLQVGFGLEFGQDNMVAAGLAMAALTAPDQPNYFLDATTGLPERLVKPVEGTTLLQLLQEVYDSDTLTPIMPYKPDALLSTRFKDLAADPARGEAIKAIYSKWALHSDSEDELNLKINECLLQATLLVTSTGKAGRPARLDFFLMHALTSALCLPPILRAIPSVEGRNIVLQGYARACAMYVILRGRPRVDGALIMSYPEDPAPVGWGATGPGPSLGGGVIANPWLPAIHSALHHRDAHVIKVVRTLYYAAGRMPELDARLGAAGVVGGERLDGSVWVRAAGLVSKRLGWVAFGEKEREWDRSAHGWEAAWEGVDEE</sequence>
<evidence type="ECO:0000313" key="2">
    <source>
        <dbReference type="EMBL" id="KAF7311794.1"/>
    </source>
</evidence>
<dbReference type="Proteomes" id="UP000636479">
    <property type="component" value="Unassembled WGS sequence"/>
</dbReference>
<dbReference type="Pfam" id="PF14027">
    <property type="entry name" value="Questin_oxidase"/>
    <property type="match status" value="1"/>
</dbReference>
<reference evidence="2" key="1">
    <citation type="submission" date="2020-05" db="EMBL/GenBank/DDBJ databases">
        <title>Mycena genomes resolve the evolution of fungal bioluminescence.</title>
        <authorList>
            <person name="Tsai I.J."/>
        </authorList>
    </citation>
    <scope>NUCLEOTIDE SEQUENCE</scope>
    <source>
        <strain evidence="2">171206Taipei</strain>
    </source>
</reference>
<keyword evidence="1" id="KW-0560">Oxidoreductase</keyword>
<gene>
    <name evidence="2" type="ORF">MIND_00189900</name>
</gene>
<organism evidence="2 3">
    <name type="scientific">Mycena indigotica</name>
    <dbReference type="NCBI Taxonomy" id="2126181"/>
    <lineage>
        <taxon>Eukaryota</taxon>
        <taxon>Fungi</taxon>
        <taxon>Dikarya</taxon>
        <taxon>Basidiomycota</taxon>
        <taxon>Agaricomycotina</taxon>
        <taxon>Agaricomycetes</taxon>
        <taxon>Agaricomycetidae</taxon>
        <taxon>Agaricales</taxon>
        <taxon>Marasmiineae</taxon>
        <taxon>Mycenaceae</taxon>
        <taxon>Mycena</taxon>
    </lineage>
</organism>
<dbReference type="EMBL" id="JACAZF010000002">
    <property type="protein sequence ID" value="KAF7311794.1"/>
    <property type="molecule type" value="Genomic_DNA"/>
</dbReference>